<dbReference type="eggNOG" id="COG0834">
    <property type="taxonomic scope" value="Bacteria"/>
</dbReference>
<evidence type="ECO:0000259" key="7">
    <source>
        <dbReference type="PROSITE" id="PS50110"/>
    </source>
</evidence>
<accession>A3K8Q7</accession>
<dbReference type="EMBL" id="AAYA01000015">
    <property type="protein sequence ID" value="EBA06495.1"/>
    <property type="molecule type" value="Genomic_DNA"/>
</dbReference>
<dbReference type="InterPro" id="IPR005467">
    <property type="entry name" value="His_kinase_dom"/>
</dbReference>
<evidence type="ECO:0000313" key="9">
    <source>
        <dbReference type="Proteomes" id="UP000005713"/>
    </source>
</evidence>
<dbReference type="InterPro" id="IPR036097">
    <property type="entry name" value="HisK_dim/P_sf"/>
</dbReference>
<keyword evidence="3 4" id="KW-0597">Phosphoprotein</keyword>
<dbReference type="RefSeq" id="WP_005862511.1">
    <property type="nucleotide sequence ID" value="NZ_AAYA01000015.1"/>
</dbReference>
<name>A3K8Q7_SAGS3</name>
<evidence type="ECO:0000256" key="4">
    <source>
        <dbReference type="PROSITE-ProRule" id="PRU00169"/>
    </source>
</evidence>
<keyword evidence="5" id="KW-0732">Signal</keyword>
<dbReference type="Pfam" id="PF00072">
    <property type="entry name" value="Response_reg"/>
    <property type="match status" value="1"/>
</dbReference>
<dbReference type="EC" id="2.7.13.3" evidence="2"/>
<evidence type="ECO:0000313" key="8">
    <source>
        <dbReference type="EMBL" id="EBA06495.1"/>
    </source>
</evidence>
<dbReference type="eggNOG" id="COG0784">
    <property type="taxonomic scope" value="Bacteria"/>
</dbReference>
<proteinExistence type="predicted"/>
<feature type="modified residue" description="4-aspartylphosphate" evidence="4">
    <location>
        <position position="954"/>
    </location>
</feature>
<dbReference type="Gene3D" id="3.30.450.20">
    <property type="entry name" value="PAS domain"/>
    <property type="match status" value="1"/>
</dbReference>
<dbReference type="SMART" id="SM00448">
    <property type="entry name" value="REC"/>
    <property type="match status" value="1"/>
</dbReference>
<dbReference type="PROSITE" id="PS50110">
    <property type="entry name" value="RESPONSE_REGULATORY"/>
    <property type="match status" value="1"/>
</dbReference>
<keyword evidence="8" id="KW-0808">Transferase</keyword>
<gene>
    <name evidence="8" type="ORF">SSE37_14869</name>
</gene>
<dbReference type="eggNOG" id="COG4191">
    <property type="taxonomic scope" value="Bacteria"/>
</dbReference>
<dbReference type="InterPro" id="IPR003661">
    <property type="entry name" value="HisK_dim/P_dom"/>
</dbReference>
<dbReference type="SUPFAM" id="SSF53850">
    <property type="entry name" value="Periplasmic binding protein-like II"/>
    <property type="match status" value="2"/>
</dbReference>
<dbReference type="InterPro" id="IPR003594">
    <property type="entry name" value="HATPase_dom"/>
</dbReference>
<feature type="domain" description="Histidine kinase" evidence="6">
    <location>
        <begin position="668"/>
        <end position="883"/>
    </location>
</feature>
<comment type="caution">
    <text evidence="8">The sequence shown here is derived from an EMBL/GenBank/DDBJ whole genome shotgun (WGS) entry which is preliminary data.</text>
</comment>
<dbReference type="PROSITE" id="PS50109">
    <property type="entry name" value="HIS_KIN"/>
    <property type="match status" value="1"/>
</dbReference>
<dbReference type="InterPro" id="IPR035965">
    <property type="entry name" value="PAS-like_dom_sf"/>
</dbReference>
<dbReference type="SMART" id="SM00388">
    <property type="entry name" value="HisKA"/>
    <property type="match status" value="1"/>
</dbReference>
<keyword evidence="8" id="KW-0418">Kinase</keyword>
<dbReference type="InterPro" id="IPR011006">
    <property type="entry name" value="CheY-like_superfamily"/>
</dbReference>
<dbReference type="SUPFAM" id="SSF55785">
    <property type="entry name" value="PYP-like sensor domain (PAS domain)"/>
    <property type="match status" value="1"/>
</dbReference>
<dbReference type="CDD" id="cd13530">
    <property type="entry name" value="PBP2_peptides_like"/>
    <property type="match status" value="1"/>
</dbReference>
<dbReference type="AlphaFoldDB" id="A3K8Q7"/>
<dbReference type="Proteomes" id="UP000005713">
    <property type="component" value="Unassembled WGS sequence"/>
</dbReference>
<dbReference type="InterPro" id="IPR004358">
    <property type="entry name" value="Sig_transdc_His_kin-like_C"/>
</dbReference>
<dbReference type="Pfam" id="PF00497">
    <property type="entry name" value="SBP_bac_3"/>
    <property type="match status" value="2"/>
</dbReference>
<dbReference type="Pfam" id="PF00512">
    <property type="entry name" value="HisKA"/>
    <property type="match status" value="1"/>
</dbReference>
<keyword evidence="9" id="KW-1185">Reference proteome</keyword>
<dbReference type="InterPro" id="IPR036890">
    <property type="entry name" value="HATPase_C_sf"/>
</dbReference>
<dbReference type="Pfam" id="PF02518">
    <property type="entry name" value="HATPase_c"/>
    <property type="match status" value="1"/>
</dbReference>
<dbReference type="SMART" id="SM00387">
    <property type="entry name" value="HATPase_c"/>
    <property type="match status" value="1"/>
</dbReference>
<dbReference type="SMART" id="SM00062">
    <property type="entry name" value="PBPb"/>
    <property type="match status" value="2"/>
</dbReference>
<dbReference type="SUPFAM" id="SSF47384">
    <property type="entry name" value="Homodimeric domain of signal transducing histidine kinase"/>
    <property type="match status" value="1"/>
</dbReference>
<evidence type="ECO:0000256" key="5">
    <source>
        <dbReference type="SAM" id="SignalP"/>
    </source>
</evidence>
<evidence type="ECO:0000259" key="6">
    <source>
        <dbReference type="PROSITE" id="PS50109"/>
    </source>
</evidence>
<reference evidence="8 9" key="1">
    <citation type="submission" date="2006-06" db="EMBL/GenBank/DDBJ databases">
        <authorList>
            <person name="Moran M.A."/>
            <person name="Ferriera S."/>
            <person name="Johnson J."/>
            <person name="Kravitz S."/>
            <person name="Beeson K."/>
            <person name="Sutton G."/>
            <person name="Rogers Y.-H."/>
            <person name="Friedman R."/>
            <person name="Frazier M."/>
            <person name="Venter J.C."/>
        </authorList>
    </citation>
    <scope>NUCLEOTIDE SEQUENCE [LARGE SCALE GENOMIC DNA]</scope>
    <source>
        <strain evidence="8 9">E-37</strain>
    </source>
</reference>
<protein>
    <recommendedName>
        <fullName evidence="2">histidine kinase</fullName>
        <ecNumber evidence="2">2.7.13.3</ecNumber>
    </recommendedName>
</protein>
<evidence type="ECO:0000256" key="3">
    <source>
        <dbReference type="ARBA" id="ARBA00022553"/>
    </source>
</evidence>
<feature type="domain" description="Response regulatory" evidence="7">
    <location>
        <begin position="903"/>
        <end position="1018"/>
    </location>
</feature>
<dbReference type="Gene3D" id="3.30.565.10">
    <property type="entry name" value="Histidine kinase-like ATPase, C-terminal domain"/>
    <property type="match status" value="1"/>
</dbReference>
<comment type="catalytic activity">
    <reaction evidence="1">
        <text>ATP + protein L-histidine = ADP + protein N-phospho-L-histidine.</text>
        <dbReference type="EC" id="2.7.13.3"/>
    </reaction>
</comment>
<dbReference type="SUPFAM" id="SSF52172">
    <property type="entry name" value="CheY-like"/>
    <property type="match status" value="1"/>
</dbReference>
<dbReference type="PANTHER" id="PTHR43065:SF42">
    <property type="entry name" value="TWO-COMPONENT SENSOR PPRA"/>
    <property type="match status" value="1"/>
</dbReference>
<evidence type="ECO:0000256" key="1">
    <source>
        <dbReference type="ARBA" id="ARBA00000085"/>
    </source>
</evidence>
<dbReference type="Gene3D" id="3.40.50.2300">
    <property type="match status" value="1"/>
</dbReference>
<dbReference type="PANTHER" id="PTHR43065">
    <property type="entry name" value="SENSOR HISTIDINE KINASE"/>
    <property type="match status" value="1"/>
</dbReference>
<feature type="signal peptide" evidence="5">
    <location>
        <begin position="1"/>
        <end position="24"/>
    </location>
</feature>
<sequence length="1027" mass="110874">MSNLLVRVLLASAIALICSFPAAAQDVAEERVVVPWAPLNGVYEQTESGLTGFFAELAQEIGRRAGFEVDFRRYPTYPAALAAQAEGETDMLAGVIDLPIMRGRVLLSEPVAETAVYLFVLGEARADTNLDSMAGRRVGIVRDAAGSDLADLRGRAEVVTFDTVSSAFAALLVGQVDGVVTLHKAAVDFLRKARLDYRIRIAGEPLRSEPHYIALSPDRADLMPRINRAIDDMRADGTLSDLLQWWNMIPPEPAPGVLTVGVTHFPPYQVVNADGTFTGYGVETLRGLASRAGLTLRYKGITVEEWARGPGPGRYDLLPPISVTNEKRQTMDFSIPIQQSPYAIFVRYGEGDDVQGLDDLEGLRVGVRENNYAAQLARDHGGLMLSTYPDESGLFEGLLSEEVDAVLYASVPAREILSRGGLSGDVREIMPPFDVSQRAVALRLGLPEVRERLNAAIPGYLSSEEFIALRDRWMGDPVFWTPARIRLAGGIGIALAVLIPLAFLVQAKRAQHRLQTQADDLRRVSVRLRAILNATRAAIVGLRRDGRVAFANPGAVGMLGLNGDAWPADWPGELTFVGADNDLPLQSSADPVQRARAGAEIVSERAVLRTGESDPRRFVRISSSPVEAPAQSDLSTVLVIEDVTEQEKVRQQAERAGRLDALGQLTGGVAHDFNNILATIQYAAQLASMSADETQKAFLEKALASVERGSLLTGRLLAFAKRQPGAPEAVSVTRVLRELRDLAGPLLETSVTLETEFPEPDLWVVCDSSQLENALLNLVLNSRDAILGAADSGRIVVRACATAPDAGGFDRVEISVVDDGPGMSPEVRIRATDPFFTTKGSDGGTGLGLSMVYGFVEQSDGEMDILSTPDHGATVILRLPGGDMPDGSEQTYSEQVERGSGECVLIVEDESDLLFLTSELVKSLGYRVLTAATGRAALDLVDADPDCFDILLTDVVMPGGIGGFDLVRRIRDVRPDVAIVYMSGYTGITRENMGNVSAPLVRKPCRPAELSRVLRRALRSAQHKSLP</sequence>
<evidence type="ECO:0000256" key="2">
    <source>
        <dbReference type="ARBA" id="ARBA00012438"/>
    </source>
</evidence>
<dbReference type="SUPFAM" id="SSF55874">
    <property type="entry name" value="ATPase domain of HSP90 chaperone/DNA topoisomerase II/histidine kinase"/>
    <property type="match status" value="1"/>
</dbReference>
<feature type="chain" id="PRO_5002654481" description="histidine kinase" evidence="5">
    <location>
        <begin position="25"/>
        <end position="1027"/>
    </location>
</feature>
<organism evidence="8 9">
    <name type="scientific">Sagittula stellata (strain ATCC 700073 / DSM 11524 / E-37)</name>
    <dbReference type="NCBI Taxonomy" id="388399"/>
    <lineage>
        <taxon>Bacteria</taxon>
        <taxon>Pseudomonadati</taxon>
        <taxon>Pseudomonadota</taxon>
        <taxon>Alphaproteobacteria</taxon>
        <taxon>Rhodobacterales</taxon>
        <taxon>Roseobacteraceae</taxon>
        <taxon>Sagittula</taxon>
    </lineage>
</organism>
<dbReference type="Gene3D" id="3.40.190.10">
    <property type="entry name" value="Periplasmic binding protein-like II"/>
    <property type="match status" value="4"/>
</dbReference>
<dbReference type="Gene3D" id="1.10.287.130">
    <property type="match status" value="1"/>
</dbReference>
<dbReference type="InterPro" id="IPR001638">
    <property type="entry name" value="Solute-binding_3/MltF_N"/>
</dbReference>
<dbReference type="InterPro" id="IPR001789">
    <property type="entry name" value="Sig_transdc_resp-reg_receiver"/>
</dbReference>
<dbReference type="GO" id="GO:0000155">
    <property type="term" value="F:phosphorelay sensor kinase activity"/>
    <property type="evidence" value="ECO:0007669"/>
    <property type="project" value="InterPro"/>
</dbReference>
<dbReference type="PRINTS" id="PR00344">
    <property type="entry name" value="BCTRLSENSOR"/>
</dbReference>